<dbReference type="AlphaFoldDB" id="A0A0G4EFK8"/>
<dbReference type="SUPFAM" id="SSF51905">
    <property type="entry name" value="FAD/NAD(P)-binding domain"/>
    <property type="match status" value="1"/>
</dbReference>
<evidence type="ECO:0000259" key="5">
    <source>
        <dbReference type="Pfam" id="PF01494"/>
    </source>
</evidence>
<dbReference type="InParanoid" id="A0A0G4EFK8"/>
<dbReference type="PANTHER" id="PTHR43004">
    <property type="entry name" value="TRK SYSTEM POTASSIUM UPTAKE PROTEIN"/>
    <property type="match status" value="1"/>
</dbReference>
<feature type="domain" description="FAD-binding" evidence="5">
    <location>
        <begin position="270"/>
        <end position="478"/>
    </location>
</feature>
<dbReference type="PRINTS" id="PR00420">
    <property type="entry name" value="RNGMNOXGNASE"/>
</dbReference>
<keyword evidence="7" id="KW-1185">Reference proteome</keyword>
<feature type="compositionally biased region" description="Basic and acidic residues" evidence="4">
    <location>
        <begin position="256"/>
        <end position="266"/>
    </location>
</feature>
<feature type="domain" description="FAD-binding" evidence="5">
    <location>
        <begin position="83"/>
        <end position="191"/>
    </location>
</feature>
<reference evidence="6 7" key="1">
    <citation type="submission" date="2014-11" db="EMBL/GenBank/DDBJ databases">
        <authorList>
            <person name="Zhu J."/>
            <person name="Qi W."/>
            <person name="Song R."/>
        </authorList>
    </citation>
    <scope>NUCLEOTIDE SEQUENCE [LARGE SCALE GENOMIC DNA]</scope>
</reference>
<gene>
    <name evidence="6" type="ORF">Vbra_7138</name>
</gene>
<evidence type="ECO:0000313" key="6">
    <source>
        <dbReference type="EMBL" id="CEL94158.1"/>
    </source>
</evidence>
<protein>
    <recommendedName>
        <fullName evidence="5">FAD-binding domain-containing protein</fullName>
    </recommendedName>
</protein>
<dbReference type="VEuPathDB" id="CryptoDB:Vbra_7138"/>
<feature type="compositionally biased region" description="Basic and acidic residues" evidence="4">
    <location>
        <begin position="48"/>
        <end position="62"/>
    </location>
</feature>
<keyword evidence="2" id="KW-0285">Flavoprotein</keyword>
<evidence type="ECO:0000256" key="3">
    <source>
        <dbReference type="ARBA" id="ARBA00022827"/>
    </source>
</evidence>
<dbReference type="Proteomes" id="UP000041254">
    <property type="component" value="Unassembled WGS sequence"/>
</dbReference>
<dbReference type="GO" id="GO:0071949">
    <property type="term" value="F:FAD binding"/>
    <property type="evidence" value="ECO:0007669"/>
    <property type="project" value="InterPro"/>
</dbReference>
<dbReference type="EMBL" id="CDMY01000209">
    <property type="protein sequence ID" value="CEL94158.1"/>
    <property type="molecule type" value="Genomic_DNA"/>
</dbReference>
<evidence type="ECO:0000256" key="2">
    <source>
        <dbReference type="ARBA" id="ARBA00022630"/>
    </source>
</evidence>
<comment type="cofactor">
    <cofactor evidence="1">
        <name>FAD</name>
        <dbReference type="ChEBI" id="CHEBI:57692"/>
    </cofactor>
</comment>
<dbReference type="InterPro" id="IPR050641">
    <property type="entry name" value="RIFMO-like"/>
</dbReference>
<accession>A0A0G4EFK8</accession>
<dbReference type="InterPro" id="IPR036188">
    <property type="entry name" value="FAD/NAD-bd_sf"/>
</dbReference>
<dbReference type="InterPro" id="IPR002938">
    <property type="entry name" value="FAD-bd"/>
</dbReference>
<dbReference type="PhylomeDB" id="A0A0G4EFK8"/>
<feature type="compositionally biased region" description="Low complexity" evidence="4">
    <location>
        <begin position="70"/>
        <end position="79"/>
    </location>
</feature>
<feature type="region of interest" description="Disordered" evidence="4">
    <location>
        <begin position="220"/>
        <end position="270"/>
    </location>
</feature>
<evidence type="ECO:0000256" key="1">
    <source>
        <dbReference type="ARBA" id="ARBA00001974"/>
    </source>
</evidence>
<proteinExistence type="predicted"/>
<evidence type="ECO:0000313" key="7">
    <source>
        <dbReference type="Proteomes" id="UP000041254"/>
    </source>
</evidence>
<sequence length="761" mass="83273">MGDKTSTVLYGVPPSVFVSSDLIKGSNLTHHILSPPSKAQQDMTESTTTEHETEQTDNHHTEGATNGATQQDSQQDHQPQGQYDVVIVGAGPSGLTLAADLARRGVRFCVLDKDDREMPISRGVCCHARTLELFESLGVVDEMMAKGMEITGERLFVDGSVALDWSYDRVDSPYPFPFLVPQCDIETILASKIPPQDIIRPVRVDAISIGTLPDEGVGVTLTPLRSSTKGKGKDRQRAKGEDGENGAPTEVGGDEGGQRIERRDDALVPSGPSRTITAKYIVGADGAQSVVRKAMGVGFHGTTLPFELIDCDVRMQWGVPREKTRTKFNLLTAEGRMVLGVALSDDRWRLVTTRPLPTSNPYELLDPAYRPLPFTKEELEKAVCQAVPGTEIYEIMWGDAFSINSRVAESFQLGNGFLCGDAAHLSPPIAYQGLNVGVQDAMNLSWKLARVVRGTAYSSLLETYQAERKPIDEIIVRNTSRGYKELVEAKPQGLTHWLLKNVLPRIFGLKSVGRHLSKAISMTSQKYPHSETHMTLTGPAMMPKAVEPGSRAPDARIGLLRENRVSFQGRLHQLYASPHFTLLLTARIPDPKPPSNNGLICGCCDICMDGANMYSGTYPQAADSAMGRCLLQMVRLADDVVRRLGCPKSEPKGGARVIVVFTAGKPAIVPTNASGEGLAEVLKDVKAKFQVSIGCRCPTFDLEVGWDMDGEVMDKYRVPLKPKTHPGAWFFIRPDGYISHHGFAGDHVAERHLTDCLTHYF</sequence>
<dbReference type="Pfam" id="PF01494">
    <property type="entry name" value="FAD_binding_3"/>
    <property type="match status" value="2"/>
</dbReference>
<dbReference type="Gene3D" id="3.30.70.2450">
    <property type="match status" value="1"/>
</dbReference>
<dbReference type="STRING" id="1169540.A0A0G4EFK8"/>
<keyword evidence="3" id="KW-0274">FAD</keyword>
<dbReference type="GO" id="GO:0016709">
    <property type="term" value="F:oxidoreductase activity, acting on paired donors, with incorporation or reduction of molecular oxygen, NAD(P)H as one donor, and incorporation of one atom of oxygen"/>
    <property type="evidence" value="ECO:0007669"/>
    <property type="project" value="UniProtKB-ARBA"/>
</dbReference>
<feature type="compositionally biased region" description="Basic and acidic residues" evidence="4">
    <location>
        <begin position="231"/>
        <end position="242"/>
    </location>
</feature>
<name>A0A0G4EFK8_VITBC</name>
<organism evidence="6 7">
    <name type="scientific">Vitrella brassicaformis (strain CCMP3155)</name>
    <dbReference type="NCBI Taxonomy" id="1169540"/>
    <lineage>
        <taxon>Eukaryota</taxon>
        <taxon>Sar</taxon>
        <taxon>Alveolata</taxon>
        <taxon>Colpodellida</taxon>
        <taxon>Vitrellaceae</taxon>
        <taxon>Vitrella</taxon>
    </lineage>
</organism>
<feature type="region of interest" description="Disordered" evidence="4">
    <location>
        <begin position="29"/>
        <end position="79"/>
    </location>
</feature>
<dbReference type="Gene3D" id="3.50.50.60">
    <property type="entry name" value="FAD/NAD(P)-binding domain"/>
    <property type="match status" value="2"/>
</dbReference>
<dbReference type="OrthoDB" id="426860at2759"/>
<evidence type="ECO:0000256" key="4">
    <source>
        <dbReference type="SAM" id="MobiDB-lite"/>
    </source>
</evidence>
<dbReference type="PANTHER" id="PTHR43004:SF19">
    <property type="entry name" value="BINDING MONOOXYGENASE, PUTATIVE (JCVI)-RELATED"/>
    <property type="match status" value="1"/>
</dbReference>